<dbReference type="AlphaFoldDB" id="A0A1J8Q8D8"/>
<feature type="compositionally biased region" description="Low complexity" evidence="1">
    <location>
        <begin position="186"/>
        <end position="227"/>
    </location>
</feature>
<feature type="compositionally biased region" description="Low complexity" evidence="1">
    <location>
        <begin position="310"/>
        <end position="328"/>
    </location>
</feature>
<gene>
    <name evidence="2" type="ORF">AZE42_10655</name>
</gene>
<evidence type="ECO:0000313" key="2">
    <source>
        <dbReference type="EMBL" id="OJA16927.1"/>
    </source>
</evidence>
<dbReference type="EMBL" id="LVVM01002257">
    <property type="protein sequence ID" value="OJA16927.1"/>
    <property type="molecule type" value="Genomic_DNA"/>
</dbReference>
<keyword evidence="3" id="KW-1185">Reference proteome</keyword>
<feature type="compositionally biased region" description="Polar residues" evidence="1">
    <location>
        <begin position="377"/>
        <end position="407"/>
    </location>
</feature>
<feature type="compositionally biased region" description="Basic and acidic residues" evidence="1">
    <location>
        <begin position="49"/>
        <end position="67"/>
    </location>
</feature>
<accession>A0A1J8Q8D8</accession>
<feature type="compositionally biased region" description="Polar residues" evidence="1">
    <location>
        <begin position="346"/>
        <end position="364"/>
    </location>
</feature>
<name>A0A1J8Q8D8_9AGAM</name>
<feature type="compositionally biased region" description="Polar residues" evidence="1">
    <location>
        <begin position="228"/>
        <end position="238"/>
    </location>
</feature>
<comment type="caution">
    <text evidence="2">The sequence shown here is derived from an EMBL/GenBank/DDBJ whole genome shotgun (WGS) entry which is preliminary data.</text>
</comment>
<protein>
    <submittedName>
        <fullName evidence="2">Uncharacterized protein</fullName>
    </submittedName>
</protein>
<evidence type="ECO:0000313" key="3">
    <source>
        <dbReference type="Proteomes" id="UP000183567"/>
    </source>
</evidence>
<reference evidence="2 3" key="1">
    <citation type="submission" date="2016-03" db="EMBL/GenBank/DDBJ databases">
        <title>Comparative genomics of the ectomycorrhizal sister species Rhizopogon vinicolor and Rhizopogon vesiculosus (Basidiomycota: Boletales) reveals a divergence of the mating type B locus.</title>
        <authorList>
            <person name="Mujic A.B."/>
            <person name="Kuo A."/>
            <person name="Tritt A."/>
            <person name="Lipzen A."/>
            <person name="Chen C."/>
            <person name="Johnson J."/>
            <person name="Sharma A."/>
            <person name="Barry K."/>
            <person name="Grigoriev I.V."/>
            <person name="Spatafora J.W."/>
        </authorList>
    </citation>
    <scope>NUCLEOTIDE SEQUENCE [LARGE SCALE GENOMIC DNA]</scope>
    <source>
        <strain evidence="2 3">AM-OR11-056</strain>
    </source>
</reference>
<organism evidence="2 3">
    <name type="scientific">Rhizopogon vesiculosus</name>
    <dbReference type="NCBI Taxonomy" id="180088"/>
    <lineage>
        <taxon>Eukaryota</taxon>
        <taxon>Fungi</taxon>
        <taxon>Dikarya</taxon>
        <taxon>Basidiomycota</taxon>
        <taxon>Agaricomycotina</taxon>
        <taxon>Agaricomycetes</taxon>
        <taxon>Agaricomycetidae</taxon>
        <taxon>Boletales</taxon>
        <taxon>Suillineae</taxon>
        <taxon>Rhizopogonaceae</taxon>
        <taxon>Rhizopogon</taxon>
    </lineage>
</organism>
<feature type="compositionally biased region" description="Polar residues" evidence="1">
    <location>
        <begin position="431"/>
        <end position="442"/>
    </location>
</feature>
<feature type="region of interest" description="Disordered" evidence="1">
    <location>
        <begin position="344"/>
        <end position="461"/>
    </location>
</feature>
<feature type="region of interest" description="Disordered" evidence="1">
    <location>
        <begin position="181"/>
        <end position="238"/>
    </location>
</feature>
<sequence length="484" mass="51283">MDFDMPSPSQFSSSSQWVRACTRRASADMSVDMDVGVVRWMASQSADPAMRKLLAEDVREKEREHRPRSSASGYTSSSSWTPSTSSTTRTASLPTFSATSSNTLPCRPSGSSTSGGKPPPRSKPMSKKIPPSRAYSATARMKDDVPLDLSQAAALLDMIGNATAKADENAWLKQIHKGNMKKKEISGTSGASTARRSTVSTSSAGLRSTSSASAARPSAKTASTSTTPGVSASAPSLKTLSSTTIKPTIKLSRDSGTDTDVEMTIDSDRDSILEGSIFADTMNESFSMHVDNIVPPPAKRPLGRMHRAGTVSSTSRSTVVSSNSGFASSSKAVANVSSTFMASLEGQPQSTQVRPPVAPSTSQRHPPPLGMRRPANLPSTGNFSSQSRYVTTQSPYAPSQTKGQKQATLPPFKPPLLSKPKPKPVHIPKQIAQNPGSPNTLTPELEKDNGDDDREGGVACADSSFDVSFDVDADVLEATMRQYD</sequence>
<dbReference type="Proteomes" id="UP000183567">
    <property type="component" value="Unassembled WGS sequence"/>
</dbReference>
<feature type="region of interest" description="Disordered" evidence="1">
    <location>
        <begin position="42"/>
        <end position="140"/>
    </location>
</feature>
<evidence type="ECO:0000256" key="1">
    <source>
        <dbReference type="SAM" id="MobiDB-lite"/>
    </source>
</evidence>
<dbReference type="OrthoDB" id="2689444at2759"/>
<proteinExistence type="predicted"/>
<feature type="compositionally biased region" description="Low complexity" evidence="1">
    <location>
        <begin position="69"/>
        <end position="95"/>
    </location>
</feature>
<feature type="compositionally biased region" description="Low complexity" evidence="1">
    <location>
        <begin position="107"/>
        <end position="116"/>
    </location>
</feature>
<feature type="region of interest" description="Disordered" evidence="1">
    <location>
        <begin position="309"/>
        <end position="328"/>
    </location>
</feature>